<reference evidence="2" key="1">
    <citation type="submission" date="2019-12" db="EMBL/GenBank/DDBJ databases">
        <title>Genome sequencing and annotation of Brassica cretica.</title>
        <authorList>
            <person name="Studholme D.J."/>
            <person name="Sarris P."/>
        </authorList>
    </citation>
    <scope>NUCLEOTIDE SEQUENCE</scope>
    <source>
        <strain evidence="2">PFS-109/04</strain>
        <tissue evidence="2">Leaf</tissue>
    </source>
</reference>
<name>A0A8S9NG00_BRACR</name>
<dbReference type="EMBL" id="QGKX02001621">
    <property type="protein sequence ID" value="KAF3501061.1"/>
    <property type="molecule type" value="Genomic_DNA"/>
</dbReference>
<evidence type="ECO:0000313" key="3">
    <source>
        <dbReference type="Proteomes" id="UP000712600"/>
    </source>
</evidence>
<gene>
    <name evidence="2" type="ORF">F2Q69_00043515</name>
</gene>
<evidence type="ECO:0000256" key="1">
    <source>
        <dbReference type="SAM" id="MobiDB-lite"/>
    </source>
</evidence>
<sequence>MATDDQQTRVNGDINNDNVGTTPAANVSAVNANANTAAFEEMFTTFKKKSEEHEKLTGFLAKQV</sequence>
<organism evidence="2 3">
    <name type="scientific">Brassica cretica</name>
    <name type="common">Mustard</name>
    <dbReference type="NCBI Taxonomy" id="69181"/>
    <lineage>
        <taxon>Eukaryota</taxon>
        <taxon>Viridiplantae</taxon>
        <taxon>Streptophyta</taxon>
        <taxon>Embryophyta</taxon>
        <taxon>Tracheophyta</taxon>
        <taxon>Spermatophyta</taxon>
        <taxon>Magnoliopsida</taxon>
        <taxon>eudicotyledons</taxon>
        <taxon>Gunneridae</taxon>
        <taxon>Pentapetalae</taxon>
        <taxon>rosids</taxon>
        <taxon>malvids</taxon>
        <taxon>Brassicales</taxon>
        <taxon>Brassicaceae</taxon>
        <taxon>Brassiceae</taxon>
        <taxon>Brassica</taxon>
    </lineage>
</organism>
<evidence type="ECO:0000313" key="2">
    <source>
        <dbReference type="EMBL" id="KAF3501061.1"/>
    </source>
</evidence>
<proteinExistence type="predicted"/>
<dbReference type="Proteomes" id="UP000712600">
    <property type="component" value="Unassembled WGS sequence"/>
</dbReference>
<comment type="caution">
    <text evidence="2">The sequence shown here is derived from an EMBL/GenBank/DDBJ whole genome shotgun (WGS) entry which is preliminary data.</text>
</comment>
<feature type="region of interest" description="Disordered" evidence="1">
    <location>
        <begin position="1"/>
        <end position="22"/>
    </location>
</feature>
<protein>
    <submittedName>
        <fullName evidence="2">Uncharacterized protein</fullName>
    </submittedName>
</protein>
<dbReference type="AlphaFoldDB" id="A0A8S9NG00"/>
<accession>A0A8S9NG00</accession>